<dbReference type="EMBL" id="JBHRYB010000003">
    <property type="protein sequence ID" value="MFC3679335.1"/>
    <property type="molecule type" value="Genomic_DNA"/>
</dbReference>
<evidence type="ECO:0000256" key="1">
    <source>
        <dbReference type="ARBA" id="ARBA00003280"/>
    </source>
</evidence>
<evidence type="ECO:0000313" key="17">
    <source>
        <dbReference type="Proteomes" id="UP001595722"/>
    </source>
</evidence>
<evidence type="ECO:0000256" key="13">
    <source>
        <dbReference type="ARBA" id="ARBA00030948"/>
    </source>
</evidence>
<comment type="subcellular location">
    <subcellularLocation>
        <location evidence="2">Cell inner membrane</location>
        <topology evidence="2">Single-pass membrane protein</topology>
        <orientation evidence="2">Periplasmic side</orientation>
    </subcellularLocation>
</comment>
<evidence type="ECO:0000256" key="12">
    <source>
        <dbReference type="ARBA" id="ARBA00023186"/>
    </source>
</evidence>
<evidence type="ECO:0000256" key="14">
    <source>
        <dbReference type="ARBA" id="ARBA00031542"/>
    </source>
</evidence>
<organism evidence="16 17">
    <name type="scientific">Bacterioplanoides pacificum</name>
    <dbReference type="NCBI Taxonomy" id="1171596"/>
    <lineage>
        <taxon>Bacteria</taxon>
        <taxon>Pseudomonadati</taxon>
        <taxon>Pseudomonadota</taxon>
        <taxon>Gammaproteobacteria</taxon>
        <taxon>Oceanospirillales</taxon>
        <taxon>Oceanospirillaceae</taxon>
        <taxon>Bacterioplanoides</taxon>
    </lineage>
</organism>
<comment type="similarity">
    <text evidence="3">Belongs to the lipase chaperone family.</text>
</comment>
<dbReference type="SUPFAM" id="SSF158855">
    <property type="entry name" value="Lipase chaperone-like"/>
    <property type="match status" value="1"/>
</dbReference>
<protein>
    <recommendedName>
        <fullName evidence="4">Lipase chaperone</fullName>
    </recommendedName>
    <alternativeName>
        <fullName evidence="15">Lipase foldase</fullName>
    </alternativeName>
    <alternativeName>
        <fullName evidence="13">Lipase helper protein</fullName>
    </alternativeName>
    <alternativeName>
        <fullName evidence="14">Lipase modulator</fullName>
    </alternativeName>
</protein>
<evidence type="ECO:0000256" key="4">
    <source>
        <dbReference type="ARBA" id="ARBA00019692"/>
    </source>
</evidence>
<keyword evidence="17" id="KW-1185">Reference proteome</keyword>
<keyword evidence="6" id="KW-0997">Cell inner membrane</keyword>
<evidence type="ECO:0000256" key="7">
    <source>
        <dbReference type="ARBA" id="ARBA00022692"/>
    </source>
</evidence>
<name>A0ABV7VP62_9GAMM</name>
<keyword evidence="8" id="KW-0442">Lipid degradation</keyword>
<dbReference type="Pfam" id="PF03280">
    <property type="entry name" value="Lipase_chap"/>
    <property type="match status" value="1"/>
</dbReference>
<dbReference type="InterPro" id="IPR004961">
    <property type="entry name" value="Lipase_chaperone"/>
</dbReference>
<evidence type="ECO:0000256" key="11">
    <source>
        <dbReference type="ARBA" id="ARBA00023136"/>
    </source>
</evidence>
<evidence type="ECO:0000256" key="15">
    <source>
        <dbReference type="ARBA" id="ARBA00033028"/>
    </source>
</evidence>
<comment type="function">
    <text evidence="1">May be involved in the folding of the extracellular lipase during its passage through the periplasm.</text>
</comment>
<keyword evidence="9" id="KW-1133">Transmembrane helix</keyword>
<comment type="caution">
    <text evidence="16">The sequence shown here is derived from an EMBL/GenBank/DDBJ whole genome shotgun (WGS) entry which is preliminary data.</text>
</comment>
<evidence type="ECO:0000256" key="9">
    <source>
        <dbReference type="ARBA" id="ARBA00022989"/>
    </source>
</evidence>
<accession>A0ABV7VP62</accession>
<dbReference type="Proteomes" id="UP001595722">
    <property type="component" value="Unassembled WGS sequence"/>
</dbReference>
<evidence type="ECO:0000256" key="10">
    <source>
        <dbReference type="ARBA" id="ARBA00023098"/>
    </source>
</evidence>
<evidence type="ECO:0000256" key="6">
    <source>
        <dbReference type="ARBA" id="ARBA00022519"/>
    </source>
</evidence>
<evidence type="ECO:0000256" key="8">
    <source>
        <dbReference type="ARBA" id="ARBA00022963"/>
    </source>
</evidence>
<gene>
    <name evidence="16" type="ORF">ACFOMG_04315</name>
</gene>
<proteinExistence type="inferred from homology"/>
<evidence type="ECO:0000256" key="3">
    <source>
        <dbReference type="ARBA" id="ARBA00010358"/>
    </source>
</evidence>
<evidence type="ECO:0000313" key="16">
    <source>
        <dbReference type="EMBL" id="MFC3679335.1"/>
    </source>
</evidence>
<evidence type="ECO:0000256" key="5">
    <source>
        <dbReference type="ARBA" id="ARBA00022475"/>
    </source>
</evidence>
<sequence length="337" mass="37553">MPWRVSFSLAAATLVVAAAGYLWHEPEVEVQPEVQTMRSSVVVSDVLTAQPAAAGSTLLKPVLPQPASLQGSSHGVRLLSLGGELVLTSGLRDLFDYYLSTLGELSLHDIRLLVEQALAQQLASAPLAQALQIYDNYLRYREALQSFDDEYMADREASKAQQLMQLQQRQQALILLQDQMLGAEVAQVLFAQDRQLDNYTLEKARLLQADISAEQRAQALANLQASLPAEVVEHQQRNLRQSALMAIGEAQLTPDERYQRRAEVAGEAVAQRLAQLDAEQLHWQQRLDEAALALAEMQQAGLSGNDYQQAFDQLLQQQFSAAERLRARVLLNRRHNH</sequence>
<reference evidence="17" key="1">
    <citation type="journal article" date="2019" name="Int. J. Syst. Evol. Microbiol.">
        <title>The Global Catalogue of Microorganisms (GCM) 10K type strain sequencing project: providing services to taxonomists for standard genome sequencing and annotation.</title>
        <authorList>
            <consortium name="The Broad Institute Genomics Platform"/>
            <consortium name="The Broad Institute Genome Sequencing Center for Infectious Disease"/>
            <person name="Wu L."/>
            <person name="Ma J."/>
        </authorList>
    </citation>
    <scope>NUCLEOTIDE SEQUENCE [LARGE SCALE GENOMIC DNA]</scope>
    <source>
        <strain evidence="17">KCTC 42424</strain>
    </source>
</reference>
<dbReference type="RefSeq" id="WP_376864991.1">
    <property type="nucleotide sequence ID" value="NZ_JBHRYB010000003.1"/>
</dbReference>
<keyword evidence="12" id="KW-0143">Chaperone</keyword>
<evidence type="ECO:0000256" key="2">
    <source>
        <dbReference type="ARBA" id="ARBA00004383"/>
    </source>
</evidence>
<keyword evidence="10" id="KW-0443">Lipid metabolism</keyword>
<keyword evidence="11" id="KW-0472">Membrane</keyword>
<keyword evidence="7" id="KW-0812">Transmembrane</keyword>
<keyword evidence="5" id="KW-1003">Cell membrane</keyword>